<dbReference type="PANTHER" id="PTHR37523">
    <property type="entry name" value="METALLOPHOSPHOESTERASE"/>
    <property type="match status" value="1"/>
</dbReference>
<dbReference type="AlphaFoldDB" id="A0A0M2UU92"/>
<keyword evidence="3" id="KW-1185">Reference proteome</keyword>
<dbReference type="PANTHER" id="PTHR37523:SF1">
    <property type="entry name" value="CALCINEURIN-LIKE PHOSPHOESTERASE DOMAIN-CONTAINING PROTEIN"/>
    <property type="match status" value="1"/>
</dbReference>
<evidence type="ECO:0000313" key="3">
    <source>
        <dbReference type="Proteomes" id="UP000034954"/>
    </source>
</evidence>
<proteinExistence type="predicted"/>
<dbReference type="InterPro" id="IPR004843">
    <property type="entry name" value="Calcineurin-like_PHP"/>
</dbReference>
<comment type="caution">
    <text evidence="2">The sequence shown here is derived from an EMBL/GenBank/DDBJ whole genome shotgun (WGS) entry which is preliminary data.</text>
</comment>
<sequence>MKIISFGDIHEDIRNLSMMRSELETAELIVLSGDLTNCHGKAETKRVLDAIKKYNKHLLAQYGNMDMQETDSYLSQEGINLHGNGYLLGDVGIFGCGGSSATPFHTPSEISEAEIERFLTDGFNKVKDARWKIMVCHTPPKDTTTDIIQNGMHVGSQTVRDFILKFKPHVCISGHIHESRNKDKVGDTIVLNAGMFRDGWYIEVVIDKGALSAALKSIA</sequence>
<accession>A0A0M2UU92</accession>
<organism evidence="2 3">
    <name type="scientific">Candidatus Brocadia fulgida</name>
    <dbReference type="NCBI Taxonomy" id="380242"/>
    <lineage>
        <taxon>Bacteria</taxon>
        <taxon>Pseudomonadati</taxon>
        <taxon>Planctomycetota</taxon>
        <taxon>Candidatus Brocadiia</taxon>
        <taxon>Candidatus Brocadiales</taxon>
        <taxon>Candidatus Brocadiaceae</taxon>
        <taxon>Candidatus Brocadia</taxon>
    </lineage>
</organism>
<name>A0A0M2UU92_9BACT</name>
<dbReference type="EMBL" id="LAQJ01000175">
    <property type="protein sequence ID" value="KKO19608.1"/>
    <property type="molecule type" value="Genomic_DNA"/>
</dbReference>
<feature type="domain" description="Calcineurin-like phosphoesterase" evidence="1">
    <location>
        <begin position="1"/>
        <end position="178"/>
    </location>
</feature>
<dbReference type="GO" id="GO:0016787">
    <property type="term" value="F:hydrolase activity"/>
    <property type="evidence" value="ECO:0007669"/>
    <property type="project" value="InterPro"/>
</dbReference>
<gene>
    <name evidence="2" type="ORF">BROFUL_01682</name>
</gene>
<evidence type="ECO:0000313" key="2">
    <source>
        <dbReference type="EMBL" id="KKO19608.1"/>
    </source>
</evidence>
<dbReference type="Proteomes" id="UP000034954">
    <property type="component" value="Unassembled WGS sequence"/>
</dbReference>
<evidence type="ECO:0000259" key="1">
    <source>
        <dbReference type="Pfam" id="PF00149"/>
    </source>
</evidence>
<dbReference type="Pfam" id="PF00149">
    <property type="entry name" value="Metallophos"/>
    <property type="match status" value="1"/>
</dbReference>
<dbReference type="InterPro" id="IPR029052">
    <property type="entry name" value="Metallo-depent_PP-like"/>
</dbReference>
<dbReference type="Gene3D" id="3.60.21.10">
    <property type="match status" value="1"/>
</dbReference>
<protein>
    <submittedName>
        <fullName evidence="2">Metallophosphoesterase</fullName>
    </submittedName>
</protein>
<reference evidence="2 3" key="1">
    <citation type="journal article" date="2013" name="BMC Microbiol.">
        <title>Identification of the type II cytochrome c maturation pathway in anammox bacteria by comparative genomics.</title>
        <authorList>
            <person name="Ferousi C."/>
            <person name="Speth D.R."/>
            <person name="Reimann J."/>
            <person name="Op den Camp H.J."/>
            <person name="Allen J.W."/>
            <person name="Keltjens J.T."/>
            <person name="Jetten M.S."/>
        </authorList>
    </citation>
    <scope>NUCLEOTIDE SEQUENCE [LARGE SCALE GENOMIC DNA]</scope>
    <source>
        <strain evidence="2">RU1</strain>
    </source>
</reference>
<dbReference type="SUPFAM" id="SSF56300">
    <property type="entry name" value="Metallo-dependent phosphatases"/>
    <property type="match status" value="1"/>
</dbReference>